<dbReference type="Proteomes" id="UP001437574">
    <property type="component" value="Unassembled WGS sequence"/>
</dbReference>
<comment type="caution">
    <text evidence="1">The sequence shown here is derived from an EMBL/GenBank/DDBJ whole genome shotgun (WGS) entry which is preliminary data.</text>
</comment>
<dbReference type="Gene3D" id="1.20.1260.10">
    <property type="match status" value="1"/>
</dbReference>
<dbReference type="InterPro" id="IPR012347">
    <property type="entry name" value="Ferritin-like"/>
</dbReference>
<reference evidence="2" key="2">
    <citation type="submission" date="2024-01" db="EMBL/GenBank/DDBJ databases">
        <title>Draft genome sequence of Lactobacillus amylovorus strain TKL145.</title>
        <authorList>
            <person name="Tohno M."/>
            <person name="Tanizawa Y."/>
        </authorList>
    </citation>
    <scope>NUCLEOTIDE SEQUENCE [LARGE SCALE GENOMIC DNA]</scope>
    <source>
        <strain evidence="2">TKL145</strain>
    </source>
</reference>
<dbReference type="AlphaFoldDB" id="A0ABC9VK08"/>
<dbReference type="RefSeq" id="WP_353302196.1">
    <property type="nucleotide sequence ID" value="NZ_BAAAAK010000001.1"/>
</dbReference>
<dbReference type="InterPro" id="IPR009078">
    <property type="entry name" value="Ferritin-like_SF"/>
</dbReference>
<dbReference type="EMBL" id="BAAAAK010000001">
    <property type="protein sequence ID" value="GAA0041603.1"/>
    <property type="molecule type" value="Genomic_DNA"/>
</dbReference>
<reference evidence="1 2" key="1">
    <citation type="journal article" date="2024" name="Int. J. Syst. Evol. Microbiol.">
        <title>Proposal of Lactobacillus amylovorus subsp. animalis subsp. nov. and an emended description of Lactobacillus amylovorus.</title>
        <authorList>
            <person name="Yamane K."/>
            <person name="Tanizawa Y."/>
            <person name="Kobayashi H."/>
            <person name="Kamizono T."/>
            <person name="Kojima Y."/>
            <person name="Takagi H."/>
            <person name="Tohno M."/>
        </authorList>
    </citation>
    <scope>NUCLEOTIDE SEQUENCE [LARGE SCALE GENOMIC DNA]</scope>
    <source>
        <strain evidence="1 2">TKL145</strain>
    </source>
</reference>
<name>A0ABC9VK08_LACAM</name>
<organism evidence="1 2">
    <name type="scientific">Lactobacillus amylovorus subsp. animalium</name>
    <dbReference type="NCBI Taxonomy" id="3378536"/>
    <lineage>
        <taxon>Bacteria</taxon>
        <taxon>Bacillati</taxon>
        <taxon>Bacillota</taxon>
        <taxon>Bacilli</taxon>
        <taxon>Lactobacillales</taxon>
        <taxon>Lactobacillaceae</taxon>
        <taxon>Lactobacillus</taxon>
    </lineage>
</organism>
<dbReference type="SUPFAM" id="SSF47240">
    <property type="entry name" value="Ferritin-like"/>
    <property type="match status" value="1"/>
</dbReference>
<sequence>MNAEEKYQAELKQSDIDHHTPTAGAMMGHIIANLAIHSLKINQASLFARGAASLFLSENAKKWLDFEKEEFEQLNHLLVNNGESIPTTTDQFKEFTMLEENGADKYNYGDAQLFALVKDFDTQTLFITKAIALAEKEDWPELAQNLTNLLAWINEQIRLTQNFLGHDLREGLYNEEDEDEDDDDDDF</sequence>
<accession>A0ABC9VK08</accession>
<evidence type="ECO:0000313" key="2">
    <source>
        <dbReference type="Proteomes" id="UP001437574"/>
    </source>
</evidence>
<evidence type="ECO:0008006" key="3">
    <source>
        <dbReference type="Google" id="ProtNLM"/>
    </source>
</evidence>
<evidence type="ECO:0000313" key="1">
    <source>
        <dbReference type="EMBL" id="GAA0041603.1"/>
    </source>
</evidence>
<gene>
    <name evidence="1" type="ORF">LATKL145_00130</name>
</gene>
<protein>
    <recommendedName>
        <fullName evidence="3">DNA-binding protein</fullName>
    </recommendedName>
</protein>
<proteinExistence type="predicted"/>